<comment type="similarity">
    <text evidence="1">Belongs to the helicase family. UvrD subfamily.</text>
</comment>
<dbReference type="InterPro" id="IPR027417">
    <property type="entry name" value="P-loop_NTPase"/>
</dbReference>
<evidence type="ECO:0000256" key="9">
    <source>
        <dbReference type="ARBA" id="ARBA00048988"/>
    </source>
</evidence>
<sequence length="702" mass="78928">MATRTYTLKVPQGTKPSLRIDYAGLLNEEQLRAVEAGDGPALVIAGAGSGKTRTLTFRVARLLESGVPPEGILLLTFTNKAAREMTRRVEELAGGFVDVRKLLGGTFHHAAHTLLRQFAHNLGFSQSFTVLDREDARDLMASCVAERKISRERRFPRAEVVLDLVSTAINLQRSLSQVLVEDRPQFLPLAEEVLAVAVRFQQRKLQMNLMDFDDLLLHLKRLLAEHEAVRTQLVERFQCVLVDEYQDTNRLQGDLVDLLVGERKNLTVVGDDCQSIYSFRGADFTNIIDFPQRYPGCGVYPLTRNYRSTPEILQLANASIAFNQRQFTKKLTAERASSAKPVLVPTKDVDEQAAFVAQRVLELRDEGTPLEEMAVLYRAHSHSMELQLELTKRGIPFRVRSGVRFFEQAHIKDVLAHLRFASHPGDELAFKRVVKLVNGVGQATAESLWTALAALPPEQPLHERLGHPDVRRHVPRRASSGFTRFTAMMARVNRPESTRTPGQLIEDILTGGYSEYLRAEFTAEERREDDIRQLAEYAGRFEDLARFLSEIALVSEFSAEDAISGEEPDEFLTLSTVHQAKGLEWKAVFVIWLVEGRFPMITAIRNPEEEEEERRLFYVAVTRAKDELALIYPLTTNPQDGARIILRQSRFIEELPVGDDAPYDRLILEALETPMLPRMGGEKALPGGGSTGPSEPEPEPGD</sequence>
<evidence type="ECO:0000313" key="15">
    <source>
        <dbReference type="Proteomes" id="UP000028725"/>
    </source>
</evidence>
<dbReference type="GO" id="GO:0000725">
    <property type="term" value="P:recombinational repair"/>
    <property type="evidence" value="ECO:0007669"/>
    <property type="project" value="TreeGrafter"/>
</dbReference>
<feature type="region of interest" description="Disordered" evidence="11">
    <location>
        <begin position="678"/>
        <end position="702"/>
    </location>
</feature>
<dbReference type="OrthoDB" id="9810135at2"/>
<evidence type="ECO:0000256" key="7">
    <source>
        <dbReference type="ARBA" id="ARBA00034617"/>
    </source>
</evidence>
<dbReference type="Proteomes" id="UP000028725">
    <property type="component" value="Unassembled WGS sequence"/>
</dbReference>
<evidence type="ECO:0000256" key="10">
    <source>
        <dbReference type="PROSITE-ProRule" id="PRU00560"/>
    </source>
</evidence>
<dbReference type="SUPFAM" id="SSF52540">
    <property type="entry name" value="P-loop containing nucleoside triphosphate hydrolases"/>
    <property type="match status" value="1"/>
</dbReference>
<comment type="catalytic activity">
    <reaction evidence="7">
        <text>Couples ATP hydrolysis with the unwinding of duplex DNA by translocating in the 3'-5' direction.</text>
        <dbReference type="EC" id="5.6.2.4"/>
    </reaction>
</comment>
<keyword evidence="4 10" id="KW-0347">Helicase</keyword>
<keyword evidence="15" id="KW-1185">Reference proteome</keyword>
<comment type="catalytic activity">
    <reaction evidence="9">
        <text>ATP + H2O = ADP + phosphate + H(+)</text>
        <dbReference type="Rhea" id="RHEA:13065"/>
        <dbReference type="ChEBI" id="CHEBI:15377"/>
        <dbReference type="ChEBI" id="CHEBI:15378"/>
        <dbReference type="ChEBI" id="CHEBI:30616"/>
        <dbReference type="ChEBI" id="CHEBI:43474"/>
        <dbReference type="ChEBI" id="CHEBI:456216"/>
        <dbReference type="EC" id="5.6.2.4"/>
    </reaction>
</comment>
<dbReference type="RefSeq" id="WP_044185454.1">
    <property type="nucleotide sequence ID" value="NZ_JMCB01000003.1"/>
</dbReference>
<organism evidence="14 15">
    <name type="scientific">Hyalangium minutum</name>
    <dbReference type="NCBI Taxonomy" id="394096"/>
    <lineage>
        <taxon>Bacteria</taxon>
        <taxon>Pseudomonadati</taxon>
        <taxon>Myxococcota</taxon>
        <taxon>Myxococcia</taxon>
        <taxon>Myxococcales</taxon>
        <taxon>Cystobacterineae</taxon>
        <taxon>Archangiaceae</taxon>
        <taxon>Hyalangium</taxon>
    </lineage>
</organism>
<dbReference type="InterPro" id="IPR013986">
    <property type="entry name" value="DExx_box_DNA_helicase_dom_sf"/>
</dbReference>
<evidence type="ECO:0000256" key="2">
    <source>
        <dbReference type="ARBA" id="ARBA00022741"/>
    </source>
</evidence>
<reference evidence="14 15" key="1">
    <citation type="submission" date="2014-04" db="EMBL/GenBank/DDBJ databases">
        <title>Genome assembly of Hyalangium minutum DSM 14724.</title>
        <authorList>
            <person name="Sharma G."/>
            <person name="Subramanian S."/>
        </authorList>
    </citation>
    <scope>NUCLEOTIDE SEQUENCE [LARGE SCALE GENOMIC DNA]</scope>
    <source>
        <strain evidence="14 15">DSM 14724</strain>
    </source>
</reference>
<dbReference type="EC" id="5.6.2.4" evidence="8"/>
<evidence type="ECO:0000259" key="12">
    <source>
        <dbReference type="PROSITE" id="PS51198"/>
    </source>
</evidence>
<name>A0A085WRU1_9BACT</name>
<dbReference type="InterPro" id="IPR014016">
    <property type="entry name" value="UvrD-like_ATP-bd"/>
</dbReference>
<feature type="domain" description="UvrD-like helicase C-terminal" evidence="13">
    <location>
        <begin position="310"/>
        <end position="582"/>
    </location>
</feature>
<dbReference type="Gene3D" id="1.10.486.10">
    <property type="entry name" value="PCRA, domain 4"/>
    <property type="match status" value="1"/>
</dbReference>
<dbReference type="PATRIC" id="fig|394096.3.peg.1925"/>
<evidence type="ECO:0000256" key="3">
    <source>
        <dbReference type="ARBA" id="ARBA00022801"/>
    </source>
</evidence>
<dbReference type="EMBL" id="JMCB01000003">
    <property type="protein sequence ID" value="KFE70404.1"/>
    <property type="molecule type" value="Genomic_DNA"/>
</dbReference>
<feature type="binding site" evidence="10">
    <location>
        <begin position="45"/>
        <end position="52"/>
    </location>
    <ligand>
        <name>ATP</name>
        <dbReference type="ChEBI" id="CHEBI:30616"/>
    </ligand>
</feature>
<dbReference type="GO" id="GO:0016887">
    <property type="term" value="F:ATP hydrolysis activity"/>
    <property type="evidence" value="ECO:0007669"/>
    <property type="project" value="RHEA"/>
</dbReference>
<dbReference type="GO" id="GO:0005829">
    <property type="term" value="C:cytosol"/>
    <property type="evidence" value="ECO:0007669"/>
    <property type="project" value="TreeGrafter"/>
</dbReference>
<protein>
    <recommendedName>
        <fullName evidence="8">DNA 3'-5' helicase</fullName>
        <ecNumber evidence="8">5.6.2.4</ecNumber>
    </recommendedName>
</protein>
<dbReference type="Pfam" id="PF13361">
    <property type="entry name" value="UvrD_C"/>
    <property type="match status" value="2"/>
</dbReference>
<dbReference type="Pfam" id="PF00580">
    <property type="entry name" value="UvrD-helicase"/>
    <property type="match status" value="1"/>
</dbReference>
<evidence type="ECO:0000256" key="6">
    <source>
        <dbReference type="ARBA" id="ARBA00023235"/>
    </source>
</evidence>
<dbReference type="InterPro" id="IPR000212">
    <property type="entry name" value="DNA_helicase_UvrD/REP"/>
</dbReference>
<evidence type="ECO:0000313" key="14">
    <source>
        <dbReference type="EMBL" id="KFE70404.1"/>
    </source>
</evidence>
<dbReference type="GO" id="GO:0043138">
    <property type="term" value="F:3'-5' DNA helicase activity"/>
    <property type="evidence" value="ECO:0007669"/>
    <property type="project" value="UniProtKB-EC"/>
</dbReference>
<dbReference type="PROSITE" id="PS51198">
    <property type="entry name" value="UVRD_HELICASE_ATP_BIND"/>
    <property type="match status" value="1"/>
</dbReference>
<evidence type="ECO:0000256" key="8">
    <source>
        <dbReference type="ARBA" id="ARBA00034808"/>
    </source>
</evidence>
<dbReference type="STRING" id="394096.DB31_5446"/>
<keyword evidence="2 10" id="KW-0547">Nucleotide-binding</keyword>
<comment type="caution">
    <text evidence="14">The sequence shown here is derived from an EMBL/GenBank/DDBJ whole genome shotgun (WGS) entry which is preliminary data.</text>
</comment>
<keyword evidence="3 10" id="KW-0378">Hydrolase</keyword>
<dbReference type="PROSITE" id="PS51217">
    <property type="entry name" value="UVRD_HELICASE_CTER"/>
    <property type="match status" value="1"/>
</dbReference>
<evidence type="ECO:0000256" key="11">
    <source>
        <dbReference type="SAM" id="MobiDB-lite"/>
    </source>
</evidence>
<dbReference type="CDD" id="cd17932">
    <property type="entry name" value="DEXQc_UvrD"/>
    <property type="match status" value="1"/>
</dbReference>
<feature type="domain" description="UvrD-like helicase ATP-binding" evidence="12">
    <location>
        <begin position="24"/>
        <end position="309"/>
    </location>
</feature>
<gene>
    <name evidence="14" type="ORF">DB31_5446</name>
</gene>
<dbReference type="GO" id="GO:0003677">
    <property type="term" value="F:DNA binding"/>
    <property type="evidence" value="ECO:0007669"/>
    <property type="project" value="InterPro"/>
</dbReference>
<dbReference type="PANTHER" id="PTHR11070">
    <property type="entry name" value="UVRD / RECB / PCRA DNA HELICASE FAMILY MEMBER"/>
    <property type="match status" value="1"/>
</dbReference>
<dbReference type="Gene3D" id="3.40.50.300">
    <property type="entry name" value="P-loop containing nucleotide triphosphate hydrolases"/>
    <property type="match status" value="2"/>
</dbReference>
<evidence type="ECO:0000256" key="4">
    <source>
        <dbReference type="ARBA" id="ARBA00022806"/>
    </source>
</evidence>
<accession>A0A085WRU1</accession>
<evidence type="ECO:0000259" key="13">
    <source>
        <dbReference type="PROSITE" id="PS51217"/>
    </source>
</evidence>
<evidence type="ECO:0000256" key="1">
    <source>
        <dbReference type="ARBA" id="ARBA00009922"/>
    </source>
</evidence>
<evidence type="ECO:0000256" key="5">
    <source>
        <dbReference type="ARBA" id="ARBA00022840"/>
    </source>
</evidence>
<proteinExistence type="inferred from homology"/>
<dbReference type="GO" id="GO:0005524">
    <property type="term" value="F:ATP binding"/>
    <property type="evidence" value="ECO:0007669"/>
    <property type="project" value="UniProtKB-UniRule"/>
</dbReference>
<dbReference type="Gene3D" id="1.10.10.160">
    <property type="match status" value="1"/>
</dbReference>
<keyword evidence="6" id="KW-0413">Isomerase</keyword>
<dbReference type="PANTHER" id="PTHR11070:SF3">
    <property type="entry name" value="DNA 3'-5' HELICASE"/>
    <property type="match status" value="1"/>
</dbReference>
<dbReference type="InterPro" id="IPR014017">
    <property type="entry name" value="DNA_helicase_UvrD-like_C"/>
</dbReference>
<keyword evidence="5 10" id="KW-0067">ATP-binding</keyword>
<dbReference type="AlphaFoldDB" id="A0A085WRU1"/>